<evidence type="ECO:0000259" key="2">
    <source>
        <dbReference type="SMART" id="SM00347"/>
    </source>
</evidence>
<dbReference type="Gene3D" id="1.10.10.10">
    <property type="entry name" value="Winged helix-like DNA-binding domain superfamily/Winged helix DNA-binding domain"/>
    <property type="match status" value="1"/>
</dbReference>
<feature type="region of interest" description="Disordered" evidence="1">
    <location>
        <begin position="166"/>
        <end position="190"/>
    </location>
</feature>
<reference evidence="4" key="1">
    <citation type="submission" date="2016-10" db="EMBL/GenBank/DDBJ databases">
        <authorList>
            <person name="Varghese N."/>
            <person name="Submissions S."/>
        </authorList>
    </citation>
    <scope>NUCLEOTIDE SEQUENCE [LARGE SCALE GENOMIC DNA]</scope>
    <source>
        <strain evidence="4">DSM 44260</strain>
    </source>
</reference>
<keyword evidence="3" id="KW-0238">DNA-binding</keyword>
<evidence type="ECO:0000313" key="3">
    <source>
        <dbReference type="EMBL" id="SER20743.1"/>
    </source>
</evidence>
<dbReference type="STRING" id="155974.SAMN04487818_10258"/>
<dbReference type="SMART" id="SM00347">
    <property type="entry name" value="HTH_MARR"/>
    <property type="match status" value="1"/>
</dbReference>
<name>A0A1H9MC77_9PSEU</name>
<sequence>MTTQSPVRAHDTTTTPVPTACGTDPDAGVNTAVVAAVVDLQVALRQFDEWYAAARDLHPIDLRAVIVVGCHHRTENRYPTPSLVAARLCLTTSSATSLIARLTATGLLQRVRDDRDRRLVRVELTDTGWALLADHHVRLGGFLPRGGLSGPFAEWLAAVTAGIRGDHRPDTLAPTGPTTGHDDTGPGAGR</sequence>
<dbReference type="PANTHER" id="PTHR33164">
    <property type="entry name" value="TRANSCRIPTIONAL REGULATOR, MARR FAMILY"/>
    <property type="match status" value="1"/>
</dbReference>
<keyword evidence="4" id="KW-1185">Reference proteome</keyword>
<dbReference type="Proteomes" id="UP000199051">
    <property type="component" value="Unassembled WGS sequence"/>
</dbReference>
<dbReference type="SUPFAM" id="SSF46785">
    <property type="entry name" value="Winged helix' DNA-binding domain"/>
    <property type="match status" value="1"/>
</dbReference>
<evidence type="ECO:0000256" key="1">
    <source>
        <dbReference type="SAM" id="MobiDB-lite"/>
    </source>
</evidence>
<dbReference type="InterPro" id="IPR039422">
    <property type="entry name" value="MarR/SlyA-like"/>
</dbReference>
<dbReference type="InterPro" id="IPR036390">
    <property type="entry name" value="WH_DNA-bd_sf"/>
</dbReference>
<dbReference type="RefSeq" id="WP_092775022.1">
    <property type="nucleotide sequence ID" value="NZ_FOGI01000002.1"/>
</dbReference>
<dbReference type="Pfam" id="PF12802">
    <property type="entry name" value="MarR_2"/>
    <property type="match status" value="1"/>
</dbReference>
<organism evidence="3 4">
    <name type="scientific">Actinokineospora terrae</name>
    <dbReference type="NCBI Taxonomy" id="155974"/>
    <lineage>
        <taxon>Bacteria</taxon>
        <taxon>Bacillati</taxon>
        <taxon>Actinomycetota</taxon>
        <taxon>Actinomycetes</taxon>
        <taxon>Pseudonocardiales</taxon>
        <taxon>Pseudonocardiaceae</taxon>
        <taxon>Actinokineospora</taxon>
    </lineage>
</organism>
<gene>
    <name evidence="3" type="ORF">SAMN04487818_10258</name>
</gene>
<protein>
    <submittedName>
        <fullName evidence="3">DNA-binding transcriptional regulator, MarR family</fullName>
    </submittedName>
</protein>
<dbReference type="GO" id="GO:0006950">
    <property type="term" value="P:response to stress"/>
    <property type="evidence" value="ECO:0007669"/>
    <property type="project" value="TreeGrafter"/>
</dbReference>
<dbReference type="InterPro" id="IPR036388">
    <property type="entry name" value="WH-like_DNA-bd_sf"/>
</dbReference>
<dbReference type="AlphaFoldDB" id="A0A1H9MC77"/>
<dbReference type="GO" id="GO:0003700">
    <property type="term" value="F:DNA-binding transcription factor activity"/>
    <property type="evidence" value="ECO:0007669"/>
    <property type="project" value="InterPro"/>
</dbReference>
<proteinExistence type="predicted"/>
<dbReference type="EMBL" id="FOGI01000002">
    <property type="protein sequence ID" value="SER20743.1"/>
    <property type="molecule type" value="Genomic_DNA"/>
</dbReference>
<dbReference type="GO" id="GO:0003677">
    <property type="term" value="F:DNA binding"/>
    <property type="evidence" value="ECO:0007669"/>
    <property type="project" value="UniProtKB-KW"/>
</dbReference>
<accession>A0A1H9MC77</accession>
<feature type="domain" description="HTH marR-type" evidence="2">
    <location>
        <begin position="50"/>
        <end position="168"/>
    </location>
</feature>
<dbReference type="InterPro" id="IPR000835">
    <property type="entry name" value="HTH_MarR-typ"/>
</dbReference>
<dbReference type="PANTHER" id="PTHR33164:SF43">
    <property type="entry name" value="HTH-TYPE TRANSCRIPTIONAL REPRESSOR YETL"/>
    <property type="match status" value="1"/>
</dbReference>
<evidence type="ECO:0000313" key="4">
    <source>
        <dbReference type="Proteomes" id="UP000199051"/>
    </source>
</evidence>
<feature type="region of interest" description="Disordered" evidence="1">
    <location>
        <begin position="1"/>
        <end position="23"/>
    </location>
</feature>